<keyword evidence="2" id="KW-1185">Reference proteome</keyword>
<reference evidence="3" key="2">
    <citation type="submission" date="2025-08" db="UniProtKB">
        <authorList>
            <consortium name="RefSeq"/>
        </authorList>
    </citation>
    <scope>IDENTIFICATION</scope>
    <source>
        <tissue evidence="3">Leaf</tissue>
    </source>
</reference>
<feature type="region of interest" description="Disordered" evidence="1">
    <location>
        <begin position="372"/>
        <end position="394"/>
    </location>
</feature>
<organism evidence="2 3">
    <name type="scientific">Punica granatum</name>
    <name type="common">Pomegranate</name>
    <dbReference type="NCBI Taxonomy" id="22663"/>
    <lineage>
        <taxon>Eukaryota</taxon>
        <taxon>Viridiplantae</taxon>
        <taxon>Streptophyta</taxon>
        <taxon>Embryophyta</taxon>
        <taxon>Tracheophyta</taxon>
        <taxon>Spermatophyta</taxon>
        <taxon>Magnoliopsida</taxon>
        <taxon>eudicotyledons</taxon>
        <taxon>Gunneridae</taxon>
        <taxon>Pentapetalae</taxon>
        <taxon>rosids</taxon>
        <taxon>malvids</taxon>
        <taxon>Myrtales</taxon>
        <taxon>Lythraceae</taxon>
        <taxon>Punica</taxon>
    </lineage>
</organism>
<dbReference type="OrthoDB" id="568248at2759"/>
<dbReference type="GO" id="GO:0042023">
    <property type="term" value="P:DNA endoreduplication"/>
    <property type="evidence" value="ECO:0007669"/>
    <property type="project" value="InterPro"/>
</dbReference>
<evidence type="ECO:0000313" key="3">
    <source>
        <dbReference type="RefSeq" id="XP_031407357.1"/>
    </source>
</evidence>
<feature type="compositionally biased region" description="Basic and acidic residues" evidence="1">
    <location>
        <begin position="385"/>
        <end position="394"/>
    </location>
</feature>
<proteinExistence type="predicted"/>
<dbReference type="Proteomes" id="UP000515151">
    <property type="component" value="Chromosome 7"/>
</dbReference>
<protein>
    <submittedName>
        <fullName evidence="3">DNA-binding protein RHL1 isoform X1</fullName>
    </submittedName>
</protein>
<evidence type="ECO:0000256" key="1">
    <source>
        <dbReference type="SAM" id="MobiDB-lite"/>
    </source>
</evidence>
<keyword evidence="3" id="KW-0238">DNA-binding</keyword>
<sequence length="504" mass="55973">MTTRHAAEVFGPGPGLDLFSGRGWFRNSRKLLGQLCKFSEIHGLGVGIHFSIFSTKRFSVRSSAGENFPPSPRHKALPPPVHGGAVGYRKRDRERMVRPAKSGSSKAPNPELEERSRLKRLAFSKGMLSESAPKPQASLSPSKTVLKHHGKDIIKKTQRKNRYLFSFPGLLAPITGGKIGELKDLGTKNPILYLDFPQGQIKLFGTIIYPKNRYLTLQFSRGGKNVMCEDYFDNMIVFSDAWWIGRREDNPQEARLEFPREMIEGLHAEHDFRGGAAGSSIDKPVTNKSGGKHEAKESPETELDEEASDDDRKLKKSTEVTPVRQSERNTGKKFSYIESSPEEDSVGSDMAADVKEKISVVSADASAEIKDRSSIVAVDDTDSTDDVKRTEESRRQILSATKDEFEEASPSNHGPLVQATISALFKKAGEKKVPKDLKITPPPKVSKKKSRQTDLKRKIEQDDGLKKKKRVVKGKGARAKTTRKGKELEVEDDDIEEISSSSEG</sequence>
<reference evidence="2" key="1">
    <citation type="journal article" date="2020" name="Plant Biotechnol. J.">
        <title>The pomegranate (Punica granatum L.) draft genome dissects genetic divergence between soft- and hard-seeded cultivars.</title>
        <authorList>
            <person name="Luo X."/>
            <person name="Li H."/>
            <person name="Wu Z."/>
            <person name="Yao W."/>
            <person name="Zhao P."/>
            <person name="Cao D."/>
            <person name="Yu H."/>
            <person name="Li K."/>
            <person name="Poudel K."/>
            <person name="Zhao D."/>
            <person name="Zhang F."/>
            <person name="Xia X."/>
            <person name="Chen L."/>
            <person name="Wang Q."/>
            <person name="Jing D."/>
            <person name="Cao S."/>
        </authorList>
    </citation>
    <scope>NUCLEOTIDE SEQUENCE [LARGE SCALE GENOMIC DNA]</scope>
    <source>
        <strain evidence="2">cv. Tunisia</strain>
    </source>
</reference>
<dbReference type="GO" id="GO:0003677">
    <property type="term" value="F:DNA binding"/>
    <property type="evidence" value="ECO:0007669"/>
    <property type="project" value="UniProtKB-KW"/>
</dbReference>
<feature type="region of interest" description="Disordered" evidence="1">
    <location>
        <begin position="64"/>
        <end position="116"/>
    </location>
</feature>
<dbReference type="RefSeq" id="XP_031407357.1">
    <property type="nucleotide sequence ID" value="XM_031551497.1"/>
</dbReference>
<dbReference type="InterPro" id="IPR038859">
    <property type="entry name" value="RHL1"/>
</dbReference>
<dbReference type="PANTHER" id="PTHR35698">
    <property type="entry name" value="DNA-BINDING PROTEIN RHL1"/>
    <property type="match status" value="1"/>
</dbReference>
<feature type="compositionally biased region" description="Basic and acidic residues" evidence="1">
    <location>
        <begin position="451"/>
        <end position="465"/>
    </location>
</feature>
<feature type="compositionally biased region" description="Basic residues" evidence="1">
    <location>
        <begin position="466"/>
        <end position="483"/>
    </location>
</feature>
<feature type="region of interest" description="Disordered" evidence="1">
    <location>
        <begin position="273"/>
        <end position="350"/>
    </location>
</feature>
<dbReference type="PANTHER" id="PTHR35698:SF2">
    <property type="entry name" value="DNA-BINDING PROTEIN RHL1"/>
    <property type="match status" value="1"/>
</dbReference>
<feature type="region of interest" description="Disordered" evidence="1">
    <location>
        <begin position="431"/>
        <end position="504"/>
    </location>
</feature>
<dbReference type="GeneID" id="116215685"/>
<evidence type="ECO:0000313" key="2">
    <source>
        <dbReference type="Proteomes" id="UP000515151"/>
    </source>
</evidence>
<feature type="compositionally biased region" description="Acidic residues" evidence="1">
    <location>
        <begin position="300"/>
        <end position="309"/>
    </location>
</feature>
<name>A0A6P8EBH0_PUNGR</name>
<dbReference type="AlphaFoldDB" id="A0A6P8EBH0"/>
<gene>
    <name evidence="3" type="primary">LOC116215685</name>
</gene>
<accession>A0A6P8EBH0</accession>